<protein>
    <submittedName>
        <fullName evidence="3">Spore coat protein U domain-containing protein</fullName>
    </submittedName>
</protein>
<keyword evidence="1" id="KW-0732">Signal</keyword>
<evidence type="ECO:0000313" key="3">
    <source>
        <dbReference type="EMBL" id="MBU9838146.1"/>
    </source>
</evidence>
<feature type="signal peptide" evidence="1">
    <location>
        <begin position="1"/>
        <end position="38"/>
    </location>
</feature>
<comment type="caution">
    <text evidence="3">The sequence shown here is derived from an EMBL/GenBank/DDBJ whole genome shotgun (WGS) entry which is preliminary data.</text>
</comment>
<name>A0ABS6L8H2_9GAMM</name>
<keyword evidence="3" id="KW-0167">Capsid protein</keyword>
<keyword evidence="4" id="KW-1185">Reference proteome</keyword>
<feature type="chain" id="PRO_5047252140" evidence="1">
    <location>
        <begin position="39"/>
        <end position="192"/>
    </location>
</feature>
<dbReference type="SMART" id="SM00972">
    <property type="entry name" value="SCPU"/>
    <property type="match status" value="1"/>
</dbReference>
<gene>
    <name evidence="3" type="ORF">J1786_25495</name>
</gene>
<dbReference type="Pfam" id="PF05229">
    <property type="entry name" value="SCPU"/>
    <property type="match status" value="1"/>
</dbReference>
<dbReference type="EMBL" id="JAFMOU010000072">
    <property type="protein sequence ID" value="MBU9838146.1"/>
    <property type="molecule type" value="Genomic_DNA"/>
</dbReference>
<proteinExistence type="predicted"/>
<keyword evidence="3" id="KW-0946">Virion</keyword>
<dbReference type="Gene3D" id="2.60.40.1090">
    <property type="entry name" value="Fimbrial-type adhesion domain"/>
    <property type="match status" value="1"/>
</dbReference>
<evidence type="ECO:0000313" key="4">
    <source>
        <dbReference type="Proteomes" id="UP000699865"/>
    </source>
</evidence>
<organism evidence="3 4">
    <name type="scientific">Rahnella perminowiae</name>
    <dbReference type="NCBI Taxonomy" id="2816244"/>
    <lineage>
        <taxon>Bacteria</taxon>
        <taxon>Pseudomonadati</taxon>
        <taxon>Pseudomonadota</taxon>
        <taxon>Gammaproteobacteria</taxon>
        <taxon>Enterobacterales</taxon>
        <taxon>Yersiniaceae</taxon>
        <taxon>Rahnella</taxon>
    </lineage>
</organism>
<dbReference type="InterPro" id="IPR008966">
    <property type="entry name" value="Adhesion_dom_sf"/>
</dbReference>
<dbReference type="PANTHER" id="PTHR37089">
    <property type="entry name" value="PROTEIN U-RELATED"/>
    <property type="match status" value="1"/>
</dbReference>
<accession>A0ABS6L8H2</accession>
<dbReference type="InterPro" id="IPR036937">
    <property type="entry name" value="Adhesion_dom_fimbrial_sf"/>
</dbReference>
<dbReference type="Proteomes" id="UP000699865">
    <property type="component" value="Unassembled WGS sequence"/>
</dbReference>
<dbReference type="RefSeq" id="WP_129953325.1">
    <property type="nucleotide sequence ID" value="NZ_JAFMOU010000072.1"/>
</dbReference>
<dbReference type="InterPro" id="IPR007893">
    <property type="entry name" value="Spore_coat_U/FanG"/>
</dbReference>
<evidence type="ECO:0000256" key="1">
    <source>
        <dbReference type="SAM" id="SignalP"/>
    </source>
</evidence>
<dbReference type="PANTHER" id="PTHR37089:SF3">
    <property type="entry name" value="EXPORTED PROTEIN"/>
    <property type="match status" value="1"/>
</dbReference>
<dbReference type="SUPFAM" id="SSF49401">
    <property type="entry name" value="Bacterial adhesins"/>
    <property type="match status" value="1"/>
</dbReference>
<feature type="domain" description="Spore coat protein U/FanG" evidence="2">
    <location>
        <begin position="41"/>
        <end position="189"/>
    </location>
</feature>
<evidence type="ECO:0000259" key="2">
    <source>
        <dbReference type="Pfam" id="PF05229"/>
    </source>
</evidence>
<sequence>MPGRQRVPTALLPVRVLLPLVLLLLVLLSLMLCSSARAATATSTFTVSATLTNGCVFGSSLSSPTTNLGTINFGSMSSLTSNVDTVSSTGAGSVVVTCTPGASVSIAMDYGIHGGTATRRFMQNTSNPDQLGYQLFRDAARSQVWGDGALVMSIPSFPATTQTYPVYARLYAVSPLPSAGTYTDTVTVTLTY</sequence>
<dbReference type="InterPro" id="IPR053167">
    <property type="entry name" value="Spore_coat_component"/>
</dbReference>
<reference evidence="3 4" key="1">
    <citation type="submission" date="2021-03" db="EMBL/GenBank/DDBJ databases">
        <title>Five novel Rahnella species.</title>
        <authorList>
            <person name="Brady C."/>
            <person name="Asselin J."/>
            <person name="Beer S."/>
            <person name="Bruberg M.B."/>
            <person name="Crampton B."/>
            <person name="Venter S."/>
            <person name="Arnold D."/>
            <person name="Denman S."/>
        </authorList>
    </citation>
    <scope>NUCLEOTIDE SEQUENCE [LARGE SCALE GENOMIC DNA]</scope>
    <source>
        <strain evidence="3 4">L72c</strain>
    </source>
</reference>